<dbReference type="GO" id="GO:0003677">
    <property type="term" value="F:DNA binding"/>
    <property type="evidence" value="ECO:0007669"/>
    <property type="project" value="InterPro"/>
</dbReference>
<accession>A0A430FKP7</accession>
<dbReference type="PROSITE" id="PS50943">
    <property type="entry name" value="HTH_CROC1"/>
    <property type="match status" value="1"/>
</dbReference>
<evidence type="ECO:0000259" key="1">
    <source>
        <dbReference type="PROSITE" id="PS50943"/>
    </source>
</evidence>
<gene>
    <name evidence="2" type="ORF">D2E25_0730</name>
</gene>
<dbReference type="InterPro" id="IPR010982">
    <property type="entry name" value="Lambda_DNA-bd_dom_sf"/>
</dbReference>
<evidence type="ECO:0000313" key="2">
    <source>
        <dbReference type="EMBL" id="RSX53407.1"/>
    </source>
</evidence>
<sequence>MQSSEILRQLQNATGLNASDLAKATGLSESLISRAINGRNDPSFNKIAAAAERLGYTLTLTPLEQATLSITGLRMDDLIETINRNAETTDQSWSAISASLRELLESPDDHPTDFNTVIKRMPNEQWRAFMGGLYQHQHWPIDTTIRPQDLRLPHQWTPLRKIYHSTTDPDPDFLAYNVYLPKGELQWT</sequence>
<name>A0A430FKP7_9BIFI</name>
<comment type="caution">
    <text evidence="2">The sequence shown here is derived from an EMBL/GenBank/DDBJ whole genome shotgun (WGS) entry which is preliminary data.</text>
</comment>
<dbReference type="OrthoDB" id="3232426at2"/>
<protein>
    <recommendedName>
        <fullName evidence="1">HTH cro/C1-type domain-containing protein</fullName>
    </recommendedName>
</protein>
<dbReference type="CDD" id="cd00093">
    <property type="entry name" value="HTH_XRE"/>
    <property type="match status" value="1"/>
</dbReference>
<dbReference type="AlphaFoldDB" id="A0A430FKP7"/>
<dbReference type="Proteomes" id="UP000287533">
    <property type="component" value="Unassembled WGS sequence"/>
</dbReference>
<evidence type="ECO:0000313" key="3">
    <source>
        <dbReference type="Proteomes" id="UP000287533"/>
    </source>
</evidence>
<keyword evidence="3" id="KW-1185">Reference proteome</keyword>
<dbReference type="SMART" id="SM00530">
    <property type="entry name" value="HTH_XRE"/>
    <property type="match status" value="1"/>
</dbReference>
<dbReference type="SUPFAM" id="SSF47413">
    <property type="entry name" value="lambda repressor-like DNA-binding domains"/>
    <property type="match status" value="1"/>
</dbReference>
<proteinExistence type="predicted"/>
<dbReference type="Pfam" id="PF13560">
    <property type="entry name" value="HTH_31"/>
    <property type="match status" value="1"/>
</dbReference>
<organism evidence="2 3">
    <name type="scientific">Bifidobacterium goeldii</name>
    <dbReference type="NCBI Taxonomy" id="2306975"/>
    <lineage>
        <taxon>Bacteria</taxon>
        <taxon>Bacillati</taxon>
        <taxon>Actinomycetota</taxon>
        <taxon>Actinomycetes</taxon>
        <taxon>Bifidobacteriales</taxon>
        <taxon>Bifidobacteriaceae</taxon>
        <taxon>Bifidobacterium</taxon>
    </lineage>
</organism>
<dbReference type="EMBL" id="QXGL01000002">
    <property type="protein sequence ID" value="RSX53407.1"/>
    <property type="molecule type" value="Genomic_DNA"/>
</dbReference>
<feature type="domain" description="HTH cro/C1-type" evidence="1">
    <location>
        <begin position="7"/>
        <end position="61"/>
    </location>
</feature>
<dbReference type="InterPro" id="IPR001387">
    <property type="entry name" value="Cro/C1-type_HTH"/>
</dbReference>
<reference evidence="2 3" key="1">
    <citation type="submission" date="2018-09" db="EMBL/GenBank/DDBJ databases">
        <title>Characterization of the phylogenetic diversity of five novel species belonging to the genus Bifidobacterium.</title>
        <authorList>
            <person name="Lugli G.A."/>
            <person name="Duranti S."/>
            <person name="Milani C."/>
        </authorList>
    </citation>
    <scope>NUCLEOTIDE SEQUENCE [LARGE SCALE GENOMIC DNA]</scope>
    <source>
        <strain evidence="2 3">2034B</strain>
    </source>
</reference>
<dbReference type="RefSeq" id="WP_125979935.1">
    <property type="nucleotide sequence ID" value="NZ_QXGL01000002.1"/>
</dbReference>
<dbReference type="Gene3D" id="1.10.260.40">
    <property type="entry name" value="lambda repressor-like DNA-binding domains"/>
    <property type="match status" value="1"/>
</dbReference>